<dbReference type="OrthoDB" id="5024156at2"/>
<dbReference type="InterPro" id="IPR019108">
    <property type="entry name" value="Caa3_assmbl_CtaG-rel"/>
</dbReference>
<evidence type="ECO:0000256" key="3">
    <source>
        <dbReference type="ARBA" id="ARBA00022692"/>
    </source>
</evidence>
<dbReference type="RefSeq" id="WP_093391279.1">
    <property type="nucleotide sequence ID" value="NZ_LT629736.1"/>
</dbReference>
<feature type="transmembrane region" description="Helical" evidence="6">
    <location>
        <begin position="41"/>
        <end position="60"/>
    </location>
</feature>
<keyword evidence="8" id="KW-1185">Reference proteome</keyword>
<evidence type="ECO:0000256" key="5">
    <source>
        <dbReference type="ARBA" id="ARBA00023136"/>
    </source>
</evidence>
<dbReference type="AlphaFoldDB" id="A0A1H1LED9"/>
<dbReference type="STRING" id="487184.SAMN05216421_0148"/>
<evidence type="ECO:0000313" key="7">
    <source>
        <dbReference type="EMBL" id="SDR72888.1"/>
    </source>
</evidence>
<evidence type="ECO:0000256" key="4">
    <source>
        <dbReference type="ARBA" id="ARBA00022989"/>
    </source>
</evidence>
<gene>
    <name evidence="7" type="ORF">SAMN05216421_0148</name>
</gene>
<evidence type="ECO:0000313" key="8">
    <source>
        <dbReference type="Proteomes" id="UP000243207"/>
    </source>
</evidence>
<organism evidence="7 8">
    <name type="scientific">Halopseudomonas xinjiangensis</name>
    <dbReference type="NCBI Taxonomy" id="487184"/>
    <lineage>
        <taxon>Bacteria</taxon>
        <taxon>Pseudomonadati</taxon>
        <taxon>Pseudomonadota</taxon>
        <taxon>Gammaproteobacteria</taxon>
        <taxon>Pseudomonadales</taxon>
        <taxon>Pseudomonadaceae</taxon>
        <taxon>Halopseudomonas</taxon>
    </lineage>
</organism>
<feature type="transmembrane region" description="Helical" evidence="6">
    <location>
        <begin position="122"/>
        <end position="141"/>
    </location>
</feature>
<feature type="transmembrane region" description="Helical" evidence="6">
    <location>
        <begin position="6"/>
        <end position="29"/>
    </location>
</feature>
<protein>
    <submittedName>
        <fullName evidence="7">Putative membrane protein</fullName>
    </submittedName>
</protein>
<keyword evidence="5 6" id="KW-0472">Membrane</keyword>
<keyword evidence="4 6" id="KW-1133">Transmembrane helix</keyword>
<dbReference type="Pfam" id="PF09678">
    <property type="entry name" value="Caa3_CtaG"/>
    <property type="match status" value="1"/>
</dbReference>
<accession>A0A1H1LED9</accession>
<dbReference type="Proteomes" id="UP000243207">
    <property type="component" value="Chromosome I"/>
</dbReference>
<evidence type="ECO:0000256" key="1">
    <source>
        <dbReference type="ARBA" id="ARBA00004651"/>
    </source>
</evidence>
<proteinExistence type="predicted"/>
<feature type="transmembrane region" description="Helical" evidence="6">
    <location>
        <begin position="188"/>
        <end position="210"/>
    </location>
</feature>
<evidence type="ECO:0000256" key="6">
    <source>
        <dbReference type="SAM" id="Phobius"/>
    </source>
</evidence>
<keyword evidence="3 6" id="KW-0812">Transmembrane</keyword>
<feature type="transmembrane region" description="Helical" evidence="6">
    <location>
        <begin position="153"/>
        <end position="176"/>
    </location>
</feature>
<dbReference type="EMBL" id="LT629736">
    <property type="protein sequence ID" value="SDR72888.1"/>
    <property type="molecule type" value="Genomic_DNA"/>
</dbReference>
<feature type="transmembrane region" description="Helical" evidence="6">
    <location>
        <begin position="80"/>
        <end position="102"/>
    </location>
</feature>
<name>A0A1H1LED9_9GAMM</name>
<dbReference type="GO" id="GO:0005886">
    <property type="term" value="C:plasma membrane"/>
    <property type="evidence" value="ECO:0007669"/>
    <property type="project" value="UniProtKB-SubCell"/>
</dbReference>
<comment type="subcellular location">
    <subcellularLocation>
        <location evidence="1">Cell membrane</location>
        <topology evidence="1">Multi-pass membrane protein</topology>
    </subcellularLocation>
</comment>
<evidence type="ECO:0000256" key="2">
    <source>
        <dbReference type="ARBA" id="ARBA00022475"/>
    </source>
</evidence>
<sequence>MSLDNLLTGLGATGPAMFAVALAAAYFACQLRLQIADRTWPGWRSLSFAGGCLMMSLALAPPFMHWAHEDLRGHMLQHLILGMLAPIGLVLGAPITLALQALPRWGAKLITRLLATRWLRWVTHPIGALILNVGGMYLLYLSPLYAASLDSRFLQGLLHVHFLVAGYLFSWAVLAGPDLAPRRPSLRLRALVLFAAIALHAVLAKLMVVWQLPVGVSYPPAVIESAAKLMFYGGDLTELLLAAIMLGGWYRQRVRQGRSFTDLPVPGGRSS</sequence>
<reference evidence="8" key="1">
    <citation type="submission" date="2016-10" db="EMBL/GenBank/DDBJ databases">
        <authorList>
            <person name="Varghese N."/>
            <person name="Submissions S."/>
        </authorList>
    </citation>
    <scope>NUCLEOTIDE SEQUENCE [LARGE SCALE GENOMIC DNA]</scope>
    <source>
        <strain evidence="8">NRRL B-51270</strain>
    </source>
</reference>
<keyword evidence="2" id="KW-1003">Cell membrane</keyword>
<feature type="transmembrane region" description="Helical" evidence="6">
    <location>
        <begin position="230"/>
        <end position="250"/>
    </location>
</feature>